<dbReference type="SUPFAM" id="SSF53383">
    <property type="entry name" value="PLP-dependent transferases"/>
    <property type="match status" value="1"/>
</dbReference>
<dbReference type="InterPro" id="IPR015421">
    <property type="entry name" value="PyrdxlP-dep_Trfase_major"/>
</dbReference>
<evidence type="ECO:0000256" key="1">
    <source>
        <dbReference type="ARBA" id="ARBA00001933"/>
    </source>
</evidence>
<feature type="domain" description="Aminotransferase class I/classII large" evidence="3">
    <location>
        <begin position="86"/>
        <end position="330"/>
    </location>
</feature>
<dbReference type="Pfam" id="PF00155">
    <property type="entry name" value="Aminotran_1_2"/>
    <property type="match status" value="1"/>
</dbReference>
<accession>A0A3M4W692</accession>
<name>A0A3M4W692_PSECI</name>
<dbReference type="InterPro" id="IPR015424">
    <property type="entry name" value="PyrdxlP-dep_Trfase"/>
</dbReference>
<evidence type="ECO:0000313" key="4">
    <source>
        <dbReference type="EMBL" id="RMR59585.1"/>
    </source>
</evidence>
<protein>
    <submittedName>
        <fullName evidence="4">7-keto-8-aminopelargonate synthetase-like enzyme</fullName>
    </submittedName>
</protein>
<dbReference type="InterPro" id="IPR050087">
    <property type="entry name" value="AON_synthase_class-II"/>
</dbReference>
<dbReference type="AlphaFoldDB" id="A0A3M4W692"/>
<dbReference type="PANTHER" id="PTHR13693">
    <property type="entry name" value="CLASS II AMINOTRANSFERASE/8-AMINO-7-OXONONANOATE SYNTHASE"/>
    <property type="match status" value="1"/>
</dbReference>
<gene>
    <name evidence="4" type="ORF">ALP84_02705</name>
</gene>
<dbReference type="NCBIfam" id="NF005697">
    <property type="entry name" value="PRK07505.1"/>
    <property type="match status" value="1"/>
</dbReference>
<dbReference type="Proteomes" id="UP000278332">
    <property type="component" value="Unassembled WGS sequence"/>
</dbReference>
<evidence type="ECO:0000256" key="2">
    <source>
        <dbReference type="ARBA" id="ARBA00022679"/>
    </source>
</evidence>
<proteinExistence type="predicted"/>
<dbReference type="Gene3D" id="3.90.1150.10">
    <property type="entry name" value="Aspartate Aminotransferase, domain 1"/>
    <property type="match status" value="1"/>
</dbReference>
<dbReference type="EMBL" id="RBRY01000054">
    <property type="protein sequence ID" value="RMR59585.1"/>
    <property type="molecule type" value="Genomic_DNA"/>
</dbReference>
<dbReference type="Gene3D" id="3.40.640.10">
    <property type="entry name" value="Type I PLP-dependent aspartate aminotransferase-like (Major domain)"/>
    <property type="match status" value="1"/>
</dbReference>
<comment type="caution">
    <text evidence="4">The sequence shown here is derived from an EMBL/GenBank/DDBJ whole genome shotgun (WGS) entry which is preliminary data.</text>
</comment>
<evidence type="ECO:0000313" key="5">
    <source>
        <dbReference type="Proteomes" id="UP000278332"/>
    </source>
</evidence>
<keyword evidence="2" id="KW-0808">Transferase</keyword>
<reference evidence="4 5" key="1">
    <citation type="submission" date="2018-08" db="EMBL/GenBank/DDBJ databases">
        <title>Recombination of ecologically and evolutionarily significant loci maintains genetic cohesion in the Pseudomonas syringae species complex.</title>
        <authorList>
            <person name="Dillon M."/>
            <person name="Thakur S."/>
            <person name="Almeida R.N.D."/>
            <person name="Weir B.S."/>
            <person name="Guttman D.S."/>
        </authorList>
    </citation>
    <scope>NUCLEOTIDE SEQUENCE [LARGE SCALE GENOMIC DNA]</scope>
    <source>
        <strain evidence="4 5">ICMP 6917</strain>
    </source>
</reference>
<dbReference type="InterPro" id="IPR004839">
    <property type="entry name" value="Aminotransferase_I/II_large"/>
</dbReference>
<dbReference type="GO" id="GO:0030170">
    <property type="term" value="F:pyridoxal phosphate binding"/>
    <property type="evidence" value="ECO:0007669"/>
    <property type="project" value="InterPro"/>
</dbReference>
<evidence type="ECO:0000259" key="3">
    <source>
        <dbReference type="Pfam" id="PF00155"/>
    </source>
</evidence>
<dbReference type="GO" id="GO:0016740">
    <property type="term" value="F:transferase activity"/>
    <property type="evidence" value="ECO:0007669"/>
    <property type="project" value="UniProtKB-KW"/>
</dbReference>
<comment type="cofactor">
    <cofactor evidence="1">
        <name>pyridoxal 5'-phosphate</name>
        <dbReference type="ChEBI" id="CHEBI:597326"/>
    </cofactor>
</comment>
<sequence>MLRSLLHTLISSVAKMTVQSPKVRFQAFVSFGATHHQKLYGFSAYCHVTLSCSAASAGILPLLASGVFTNGMAPTMIFDKHAHYSMNHIKAACADETDVMTLNHNDMDQLETLCKSHKKIAYVADGVYSMGGVADMESLIYLKEKYGMFLYLDDSHAITALGANGMGHVRSWLPCQDDSTIVVASLGKAFGAGGGMAMLGSEQQKKLIYRYGGPSNWSQSLNAAAIGAGRASIALHRTGEIDELQKKLQRNIQRFDSLIVTDQIGSYSPIRLIRCPGANVANHIAAELSNNGFFTSAVFFPVVAQNKPAIRITFRADMSAGLIDEFCARVKRFLGTTELASHTAQYQLP</sequence>
<dbReference type="InterPro" id="IPR015422">
    <property type="entry name" value="PyrdxlP-dep_Trfase_small"/>
</dbReference>
<organism evidence="4 5">
    <name type="scientific">Pseudomonas cichorii</name>
    <dbReference type="NCBI Taxonomy" id="36746"/>
    <lineage>
        <taxon>Bacteria</taxon>
        <taxon>Pseudomonadati</taxon>
        <taxon>Pseudomonadota</taxon>
        <taxon>Gammaproteobacteria</taxon>
        <taxon>Pseudomonadales</taxon>
        <taxon>Pseudomonadaceae</taxon>
        <taxon>Pseudomonas</taxon>
    </lineage>
</organism>